<accession>A0A0M0JDZ2</accession>
<dbReference type="SUPFAM" id="SSF54518">
    <property type="entry name" value="Tubby C-terminal domain-like"/>
    <property type="match status" value="1"/>
</dbReference>
<organism evidence="2 3">
    <name type="scientific">Chrysochromulina tobinii</name>
    <dbReference type="NCBI Taxonomy" id="1460289"/>
    <lineage>
        <taxon>Eukaryota</taxon>
        <taxon>Haptista</taxon>
        <taxon>Haptophyta</taxon>
        <taxon>Prymnesiophyceae</taxon>
        <taxon>Prymnesiales</taxon>
        <taxon>Chrysochromulinaceae</taxon>
        <taxon>Chrysochromulina</taxon>
    </lineage>
</organism>
<dbReference type="Gene3D" id="2.40.160.200">
    <property type="entry name" value="LURP1-related"/>
    <property type="match status" value="1"/>
</dbReference>
<evidence type="ECO:0000313" key="3">
    <source>
        <dbReference type="Proteomes" id="UP000037460"/>
    </source>
</evidence>
<gene>
    <name evidence="2" type="ORF">Ctob_006559</name>
</gene>
<dbReference type="InterPro" id="IPR025659">
    <property type="entry name" value="Tubby-like_C"/>
</dbReference>
<sequence length="373" mass="42088">MGPGLDTGVRVRLGETVLKYANEKPFREYNFVIEVLGMEHTLCGRYSAFERPMSEWADDFPKDWFHFAYNYTTNDDNVAQRAHKLRAFLERALNQHDEGRRLGSAVTHAALQVASSSPMASALYAVAAERKRVADAARAVEAARLAAIATEQRDDCAFAQTFNSMIAYSSVPPGALTTITFPRPQQFELRNKLGGWGDAVIKGPGGHPWFKLVRTNPSFFGELFKNAHFAITTMSGEVLLVLQEKFRCMNFEYDLFRIDPRTRMHVPVCKIVRSCVDNFMRINDKYRIEHYNQVGLHGTVTCSGSWPNQFTLLAGGAVVASVNKQLVSLTETYHVQIAAHTDVLLFVGIACAIDRIHHEVEDERGRQESRRRR</sequence>
<dbReference type="AlphaFoldDB" id="A0A0M0JDZ2"/>
<dbReference type="EMBL" id="JWZX01003051">
    <property type="protein sequence ID" value="KOO24814.1"/>
    <property type="molecule type" value="Genomic_DNA"/>
</dbReference>
<protein>
    <submittedName>
        <fullName evidence="2">Uncharacterized protein</fullName>
    </submittedName>
</protein>
<dbReference type="InterPro" id="IPR038595">
    <property type="entry name" value="LOR_sf"/>
</dbReference>
<keyword evidence="3" id="KW-1185">Reference proteome</keyword>
<reference evidence="3" key="1">
    <citation type="journal article" date="2015" name="PLoS Genet.">
        <title>Genome Sequence and Transcriptome Analyses of Chrysochromulina tobin: Metabolic Tools for Enhanced Algal Fitness in the Prominent Order Prymnesiales (Haptophyceae).</title>
        <authorList>
            <person name="Hovde B.T."/>
            <person name="Deodato C.R."/>
            <person name="Hunsperger H.M."/>
            <person name="Ryken S.A."/>
            <person name="Yost W."/>
            <person name="Jha R.K."/>
            <person name="Patterson J."/>
            <person name="Monnat R.J. Jr."/>
            <person name="Barlow S.B."/>
            <person name="Starkenburg S.R."/>
            <person name="Cattolico R.A."/>
        </authorList>
    </citation>
    <scope>NUCLEOTIDE SEQUENCE</scope>
    <source>
        <strain evidence="3">CCMP291</strain>
    </source>
</reference>
<dbReference type="Pfam" id="PF04525">
    <property type="entry name" value="LOR"/>
    <property type="match status" value="1"/>
</dbReference>
<dbReference type="OrthoDB" id="10634519at2759"/>
<dbReference type="Proteomes" id="UP000037460">
    <property type="component" value="Unassembled WGS sequence"/>
</dbReference>
<evidence type="ECO:0000256" key="1">
    <source>
        <dbReference type="ARBA" id="ARBA00005437"/>
    </source>
</evidence>
<dbReference type="InterPro" id="IPR007612">
    <property type="entry name" value="LOR"/>
</dbReference>
<proteinExistence type="inferred from homology"/>
<evidence type="ECO:0000313" key="2">
    <source>
        <dbReference type="EMBL" id="KOO24814.1"/>
    </source>
</evidence>
<comment type="similarity">
    <text evidence="1">Belongs to the LOR family.</text>
</comment>
<comment type="caution">
    <text evidence="2">The sequence shown here is derived from an EMBL/GenBank/DDBJ whole genome shotgun (WGS) entry which is preliminary data.</text>
</comment>
<name>A0A0M0JDZ2_9EUKA</name>